<organism evidence="3 4">
    <name type="scientific">Phialocephala subalpina</name>
    <dbReference type="NCBI Taxonomy" id="576137"/>
    <lineage>
        <taxon>Eukaryota</taxon>
        <taxon>Fungi</taxon>
        <taxon>Dikarya</taxon>
        <taxon>Ascomycota</taxon>
        <taxon>Pezizomycotina</taxon>
        <taxon>Leotiomycetes</taxon>
        <taxon>Helotiales</taxon>
        <taxon>Mollisiaceae</taxon>
        <taxon>Phialocephala</taxon>
        <taxon>Phialocephala fortinii species complex</taxon>
    </lineage>
</organism>
<dbReference type="InterPro" id="IPR059095">
    <property type="entry name" value="Znf_C2H2_17_2nd"/>
</dbReference>
<dbReference type="AlphaFoldDB" id="A0A1L7X951"/>
<keyword evidence="4" id="KW-1185">Reference proteome</keyword>
<feature type="domain" description="C2H2-type" evidence="2">
    <location>
        <begin position="198"/>
        <end position="226"/>
    </location>
</feature>
<evidence type="ECO:0000313" key="4">
    <source>
        <dbReference type="Proteomes" id="UP000184330"/>
    </source>
</evidence>
<dbReference type="STRING" id="576137.A0A1L7X951"/>
<feature type="region of interest" description="Disordered" evidence="1">
    <location>
        <begin position="232"/>
        <end position="277"/>
    </location>
</feature>
<evidence type="ECO:0000256" key="1">
    <source>
        <dbReference type="SAM" id="MobiDB-lite"/>
    </source>
</evidence>
<feature type="domain" description="C2H2-type" evidence="2">
    <location>
        <begin position="167"/>
        <end position="193"/>
    </location>
</feature>
<dbReference type="EMBL" id="FJOG01000018">
    <property type="protein sequence ID" value="CZR61542.1"/>
    <property type="molecule type" value="Genomic_DNA"/>
</dbReference>
<dbReference type="Proteomes" id="UP000184330">
    <property type="component" value="Unassembled WGS sequence"/>
</dbReference>
<evidence type="ECO:0000259" key="2">
    <source>
        <dbReference type="SMART" id="SM00355"/>
    </source>
</evidence>
<gene>
    <name evidence="3" type="ORF">PAC_11439</name>
</gene>
<proteinExistence type="predicted"/>
<evidence type="ECO:0000313" key="3">
    <source>
        <dbReference type="EMBL" id="CZR61542.1"/>
    </source>
</evidence>
<name>A0A1L7X951_9HELO</name>
<dbReference type="SMART" id="SM00355">
    <property type="entry name" value="ZnF_C2H2"/>
    <property type="match status" value="3"/>
</dbReference>
<dbReference type="InterPro" id="IPR013087">
    <property type="entry name" value="Znf_C2H2_type"/>
</dbReference>
<dbReference type="Pfam" id="PF26177">
    <property type="entry name" value="zf_C2H2_17_1st"/>
    <property type="match status" value="1"/>
</dbReference>
<reference evidence="3 4" key="1">
    <citation type="submission" date="2016-03" db="EMBL/GenBank/DDBJ databases">
        <authorList>
            <person name="Ploux O."/>
        </authorList>
    </citation>
    <scope>NUCLEOTIDE SEQUENCE [LARGE SCALE GENOMIC DNA]</scope>
    <source>
        <strain evidence="3 4">UAMH 11012</strain>
    </source>
</reference>
<sequence>MTDYTQGHSGYPPYHDWIDINQSISFQDNHTLTDTTFLLSNNIELKPCPSLNYTSYSDNDHSQFADAIKGFHPTSFPPDHSLTLLPLHAPNQQLNSWLPPNSTNFTSLNASNMDIAVPISEATTHISVKENNTAPTQCPFADCQPDHVFPTTALLEKHIEKKHTKPYLCTVPNCKHPRFGDKAGLDRHKREVHSSQSFPCPITSCKRHIKPFHRQYNVFDHLKRCHPQTSRTRANLLPRPTSMNYRESEEGSEDTAEPMSPDSVLSGVTIDERSRNQRVQEKLEMLRAMRAEIEADIQAIERAEEILESS</sequence>
<feature type="domain" description="C2H2-type" evidence="2">
    <location>
        <begin position="136"/>
        <end position="163"/>
    </location>
</feature>
<dbReference type="InterPro" id="IPR059009">
    <property type="entry name" value="Znf_C2H2_17_1st"/>
</dbReference>
<dbReference type="Pfam" id="PF26176">
    <property type="entry name" value="zf_C2H2_17_2"/>
    <property type="match status" value="1"/>
</dbReference>
<accession>A0A1L7X951</accession>
<dbReference type="OrthoDB" id="5305647at2759"/>
<protein>
    <recommendedName>
        <fullName evidence="2">C2H2-type domain-containing protein</fullName>
    </recommendedName>
</protein>